<evidence type="ECO:0000256" key="2">
    <source>
        <dbReference type="ARBA" id="ARBA00023239"/>
    </source>
</evidence>
<dbReference type="HAMAP" id="MF_01934">
    <property type="entry name" value="MenB"/>
    <property type="match status" value="1"/>
</dbReference>
<dbReference type="SUPFAM" id="SSF52096">
    <property type="entry name" value="ClpP/crotonase"/>
    <property type="match status" value="1"/>
</dbReference>
<evidence type="ECO:0000256" key="4">
    <source>
        <dbReference type="RuleBase" id="RU003707"/>
    </source>
</evidence>
<dbReference type="PROSITE" id="PS00166">
    <property type="entry name" value="ENOYL_COA_HYDRATASE"/>
    <property type="match status" value="1"/>
</dbReference>
<dbReference type="EMBL" id="HBHZ01004598">
    <property type="protein sequence ID" value="CAE0190456.1"/>
    <property type="molecule type" value="Transcribed_RNA"/>
</dbReference>
<evidence type="ECO:0000313" key="6">
    <source>
        <dbReference type="EMBL" id="CAE0190456.1"/>
    </source>
</evidence>
<organism evidence="6">
    <name type="scientific">Chloropicon roscoffensis</name>
    <dbReference type="NCBI Taxonomy" id="1461544"/>
    <lineage>
        <taxon>Eukaryota</taxon>
        <taxon>Viridiplantae</taxon>
        <taxon>Chlorophyta</taxon>
        <taxon>Chloropicophyceae</taxon>
        <taxon>Chloropicales</taxon>
        <taxon>Chloropicaceae</taxon>
        <taxon>Chloropicon</taxon>
    </lineage>
</organism>
<dbReference type="AlphaFoldDB" id="A0A7S3CAB0"/>
<feature type="compositionally biased region" description="Basic and acidic residues" evidence="5">
    <location>
        <begin position="1"/>
        <end position="17"/>
    </location>
</feature>
<dbReference type="InterPro" id="IPR029045">
    <property type="entry name" value="ClpP/crotonase-like_dom_sf"/>
</dbReference>
<comment type="similarity">
    <text evidence="4">Belongs to the enoyl-CoA hydratase/isomerase family.</text>
</comment>
<dbReference type="GO" id="GO:0009234">
    <property type="term" value="P:menaquinone biosynthetic process"/>
    <property type="evidence" value="ECO:0007669"/>
    <property type="project" value="InterPro"/>
</dbReference>
<evidence type="ECO:0000256" key="5">
    <source>
        <dbReference type="SAM" id="MobiDB-lite"/>
    </source>
</evidence>
<feature type="region of interest" description="Disordered" evidence="5">
    <location>
        <begin position="1"/>
        <end position="22"/>
    </location>
</feature>
<dbReference type="GO" id="GO:0008935">
    <property type="term" value="F:1,4-dihydroxy-2-naphthoyl-CoA synthase activity"/>
    <property type="evidence" value="ECO:0007669"/>
    <property type="project" value="UniProtKB-EC"/>
</dbReference>
<dbReference type="PANTHER" id="PTHR43113:SF1">
    <property type="entry name" value="1,4-DIHYDROXY-2-NAPHTHOYL-COA SYNTHASE, PEROXISOMAL"/>
    <property type="match status" value="1"/>
</dbReference>
<dbReference type="InterPro" id="IPR010198">
    <property type="entry name" value="DHNA-CoA_synthase_MenB"/>
</dbReference>
<dbReference type="NCBIfam" id="NF005637">
    <property type="entry name" value="PRK07396.1"/>
    <property type="match status" value="1"/>
</dbReference>
<sequence>MKEAMERAKRRMGETKKHLLGGPDRSAVEQTSYFKRHRVSRDAPVVWQRVSLRVRGDSLSETVYEKTDEGIAKITIDRPEKRNAFTPRTILELIACLEDAKEDGKVACIIVTGKGTQAFCSGGDQLVRDVGGYVGKDGVPRLNFLDLQVVLRRIPKPVVAMVAGHAVGGGHIIHMLCDLTISADNAIYGQTGPKVGSFDAGWGCSVMARLVGPKRAKEMWFLCKLYTAEEAYEMGLVNKVVPLAELEKETVYWCRQMLANSPLALSILKASMNAVDDGHAGVQQLGGFATKMFYSHEQGLEGLTAFKEKRKPDFEQFRKK</sequence>
<protein>
    <recommendedName>
        <fullName evidence="3">1,4-dihydroxy-2-naphthoyl-CoA synthase</fullName>
        <ecNumber evidence="3">4.1.3.36</ecNumber>
    </recommendedName>
</protein>
<name>A0A7S3CAB0_9CHLO</name>
<dbReference type="CDD" id="cd06558">
    <property type="entry name" value="crotonase-like"/>
    <property type="match status" value="1"/>
</dbReference>
<dbReference type="Pfam" id="PF00378">
    <property type="entry name" value="ECH_1"/>
    <property type="match status" value="1"/>
</dbReference>
<dbReference type="Gene3D" id="3.90.226.10">
    <property type="entry name" value="2-enoyl-CoA Hydratase, Chain A, domain 1"/>
    <property type="match status" value="1"/>
</dbReference>
<dbReference type="PANTHER" id="PTHR43113">
    <property type="entry name" value="NUCLEOSIDE-DIPHOSPHATE-SUGAR EPIMERASE"/>
    <property type="match status" value="1"/>
</dbReference>
<evidence type="ECO:0000256" key="1">
    <source>
        <dbReference type="ARBA" id="ARBA00000177"/>
    </source>
</evidence>
<accession>A0A7S3CAB0</accession>
<dbReference type="InterPro" id="IPR014748">
    <property type="entry name" value="Enoyl-CoA_hydra_C"/>
</dbReference>
<proteinExistence type="inferred from homology"/>
<dbReference type="FunFam" id="3.90.226.10:FF:000003">
    <property type="entry name" value="1,4-dihydroxy-2-naphthoyl-CoA synthase"/>
    <property type="match status" value="1"/>
</dbReference>
<dbReference type="InterPro" id="IPR018376">
    <property type="entry name" value="Enoyl-CoA_hyd/isom_CS"/>
</dbReference>
<dbReference type="Gene3D" id="1.10.12.10">
    <property type="entry name" value="Lyase 2-enoyl-coa Hydratase, Chain A, domain 2"/>
    <property type="match status" value="1"/>
</dbReference>
<evidence type="ECO:0000256" key="3">
    <source>
        <dbReference type="ARBA" id="ARBA00066833"/>
    </source>
</evidence>
<gene>
    <name evidence="6" type="ORF">CROS1456_LOCUS3546</name>
</gene>
<reference evidence="6" key="1">
    <citation type="submission" date="2021-01" db="EMBL/GenBank/DDBJ databases">
        <authorList>
            <person name="Corre E."/>
            <person name="Pelletier E."/>
            <person name="Niang G."/>
            <person name="Scheremetjew M."/>
            <person name="Finn R."/>
            <person name="Kale V."/>
            <person name="Holt S."/>
            <person name="Cochrane G."/>
            <person name="Meng A."/>
            <person name="Brown T."/>
            <person name="Cohen L."/>
        </authorList>
    </citation>
    <scope>NUCLEOTIDE SEQUENCE</scope>
    <source>
        <strain evidence="6">RCC1871</strain>
    </source>
</reference>
<keyword evidence="2" id="KW-0456">Lyase</keyword>
<dbReference type="NCBIfam" id="TIGR01929">
    <property type="entry name" value="menB"/>
    <property type="match status" value="1"/>
</dbReference>
<comment type="catalytic activity">
    <reaction evidence="1">
        <text>2-succinylbenzoyl-CoA + H(+) = 1,4-dihydroxy-2-naphthoyl-CoA + H2O</text>
        <dbReference type="Rhea" id="RHEA:26562"/>
        <dbReference type="ChEBI" id="CHEBI:15377"/>
        <dbReference type="ChEBI" id="CHEBI:15378"/>
        <dbReference type="ChEBI" id="CHEBI:57364"/>
        <dbReference type="ChEBI" id="CHEBI:58897"/>
        <dbReference type="EC" id="4.1.3.36"/>
    </reaction>
</comment>
<dbReference type="InterPro" id="IPR001753">
    <property type="entry name" value="Enoyl-CoA_hydra/iso"/>
</dbReference>
<dbReference type="GO" id="GO:0005829">
    <property type="term" value="C:cytosol"/>
    <property type="evidence" value="ECO:0007669"/>
    <property type="project" value="TreeGrafter"/>
</dbReference>
<dbReference type="EC" id="4.1.3.36" evidence="3"/>